<dbReference type="EMBL" id="BNCP01000004">
    <property type="protein sequence ID" value="GIL72392.1"/>
    <property type="molecule type" value="Genomic_DNA"/>
</dbReference>
<reference evidence="1" key="1">
    <citation type="journal article" date="2021" name="Proc. Natl. Acad. Sci. U.S.A.">
        <title>Three genomes in the algal genus Volvox reveal the fate of a haploid sex-determining region after a transition to homothallism.</title>
        <authorList>
            <person name="Yamamoto K."/>
            <person name="Hamaji T."/>
            <person name="Kawai-Toyooka H."/>
            <person name="Matsuzaki R."/>
            <person name="Takahashi F."/>
            <person name="Nishimura Y."/>
            <person name="Kawachi M."/>
            <person name="Noguchi H."/>
            <person name="Minakuchi Y."/>
            <person name="Umen J.G."/>
            <person name="Toyoda A."/>
            <person name="Nozaki H."/>
        </authorList>
    </citation>
    <scope>NUCLEOTIDE SEQUENCE</scope>
    <source>
        <strain evidence="1">NIES-3786</strain>
    </source>
</reference>
<comment type="caution">
    <text evidence="1">The sequence shown here is derived from an EMBL/GenBank/DDBJ whole genome shotgun (WGS) entry which is preliminary data.</text>
</comment>
<evidence type="ECO:0000313" key="1">
    <source>
        <dbReference type="EMBL" id="GIL72392.1"/>
    </source>
</evidence>
<dbReference type="AlphaFoldDB" id="A0A8J4C0Z2"/>
<keyword evidence="2" id="KW-1185">Reference proteome</keyword>
<organism evidence="1 2">
    <name type="scientific">Volvox reticuliferus</name>
    <dbReference type="NCBI Taxonomy" id="1737510"/>
    <lineage>
        <taxon>Eukaryota</taxon>
        <taxon>Viridiplantae</taxon>
        <taxon>Chlorophyta</taxon>
        <taxon>core chlorophytes</taxon>
        <taxon>Chlorophyceae</taxon>
        <taxon>CS clade</taxon>
        <taxon>Chlamydomonadales</taxon>
        <taxon>Volvocaceae</taxon>
        <taxon>Volvox</taxon>
    </lineage>
</organism>
<gene>
    <name evidence="1" type="ORF">Vretifemale_2756</name>
</gene>
<name>A0A8J4C0Z2_9CHLO</name>
<evidence type="ECO:0000313" key="2">
    <source>
        <dbReference type="Proteomes" id="UP000747110"/>
    </source>
</evidence>
<dbReference type="Proteomes" id="UP000747110">
    <property type="component" value="Unassembled WGS sequence"/>
</dbReference>
<protein>
    <submittedName>
        <fullName evidence="1">Uncharacterized protein</fullName>
    </submittedName>
</protein>
<sequence length="116" mass="11662">MPSPATAGKGPAGAASILAGRRGGADSTAVVGNSEMAAAAPPSYGVPLAPALKVLLLVFPRDISSHFGRKILLLLRRALASEVAPVPSSIVVVATPLSCRCCLISRQRSSSPTVCG</sequence>
<accession>A0A8J4C0Z2</accession>
<proteinExistence type="predicted"/>